<gene>
    <name evidence="6" type="ORF">WJU22_14725</name>
</gene>
<dbReference type="PANTHER" id="PTHR32071:SF121">
    <property type="entry name" value="SIGMA L-DEPENDENT TRANSCRIPTIONAL REGULATOR YQIR-RELATED"/>
    <property type="match status" value="1"/>
</dbReference>
<dbReference type="SUPFAM" id="SSF52540">
    <property type="entry name" value="P-loop containing nucleoside triphosphate hydrolases"/>
    <property type="match status" value="1"/>
</dbReference>
<dbReference type="Gene3D" id="1.10.10.60">
    <property type="entry name" value="Homeodomain-like"/>
    <property type="match status" value="1"/>
</dbReference>
<proteinExistence type="predicted"/>
<evidence type="ECO:0000256" key="4">
    <source>
        <dbReference type="ARBA" id="ARBA00023163"/>
    </source>
</evidence>
<feature type="domain" description="Sigma-54 factor interaction" evidence="5">
    <location>
        <begin position="13"/>
        <end position="242"/>
    </location>
</feature>
<dbReference type="Pfam" id="PF02954">
    <property type="entry name" value="HTH_8"/>
    <property type="match status" value="1"/>
</dbReference>
<evidence type="ECO:0000313" key="7">
    <source>
        <dbReference type="Proteomes" id="UP001449657"/>
    </source>
</evidence>
<dbReference type="PROSITE" id="PS00688">
    <property type="entry name" value="SIGMA54_INTERACT_3"/>
    <property type="match status" value="1"/>
</dbReference>
<evidence type="ECO:0000256" key="2">
    <source>
        <dbReference type="ARBA" id="ARBA00022840"/>
    </source>
</evidence>
<dbReference type="SUPFAM" id="SSF46689">
    <property type="entry name" value="Homeodomain-like"/>
    <property type="match status" value="1"/>
</dbReference>
<keyword evidence="7" id="KW-1185">Reference proteome</keyword>
<dbReference type="SMART" id="SM00382">
    <property type="entry name" value="AAA"/>
    <property type="match status" value="1"/>
</dbReference>
<dbReference type="Gene3D" id="1.10.8.60">
    <property type="match status" value="1"/>
</dbReference>
<dbReference type="Pfam" id="PF00158">
    <property type="entry name" value="Sigma54_activat"/>
    <property type="match status" value="1"/>
</dbReference>
<keyword evidence="1" id="KW-0547">Nucleotide-binding</keyword>
<dbReference type="InterPro" id="IPR002078">
    <property type="entry name" value="Sigma_54_int"/>
</dbReference>
<evidence type="ECO:0000259" key="5">
    <source>
        <dbReference type="PROSITE" id="PS50045"/>
    </source>
</evidence>
<dbReference type="InterPro" id="IPR003593">
    <property type="entry name" value="AAA+_ATPase"/>
</dbReference>
<dbReference type="Proteomes" id="UP001449657">
    <property type="component" value="Chromosome"/>
</dbReference>
<dbReference type="InterPro" id="IPR009057">
    <property type="entry name" value="Homeodomain-like_sf"/>
</dbReference>
<protein>
    <submittedName>
        <fullName evidence="6">Sigma-54 dependent transcriptional regulator</fullName>
    </submittedName>
</protein>
<dbReference type="InterPro" id="IPR025662">
    <property type="entry name" value="Sigma_54_int_dom_ATP-bd_1"/>
</dbReference>
<keyword evidence="3" id="KW-0805">Transcription regulation</keyword>
<sequence>MDNIQSIKNRFGIIGNSQSLNYALQVAAQVANTDLTVLISGESGVGKEVFSQIIHALSARKHNPFIAVNCGAIPEGTIDSELFGHEKGSFTGAVDNRKGYFETVNGGTIFLDEIGEMPLGTQARLLRVLETGEYIRVGSSKVQKTDVRVIAATNRDLLERTQQGKFREDLYYRLNTVPIRVPSLRDRKEDIPMLFRKFCVDFAEKYKTTSIQLNEEARDVLVNYPWPGNVRELKNIAEQISVLAPEKLVTANDLQHFLPEQPTVNRLPMLAPGGHQGNGDFASERDILYKLFFDMKKDVTELKKMFFEVLQNPNMAQHAAYADSGALAGSYQPAEAPVMTTPNIIAAPATAQPIILKDNAIDHHEEVEETLSIADKEKELIEKALRKHKGKRKDAALDLGISERTLYRKLKEYNIHE</sequence>
<dbReference type="InterPro" id="IPR058031">
    <property type="entry name" value="AAA_lid_NorR"/>
</dbReference>
<dbReference type="Pfam" id="PF25601">
    <property type="entry name" value="AAA_lid_14"/>
    <property type="match status" value="1"/>
</dbReference>
<evidence type="ECO:0000313" key="6">
    <source>
        <dbReference type="EMBL" id="WZN44152.1"/>
    </source>
</evidence>
<dbReference type="InterPro" id="IPR002197">
    <property type="entry name" value="HTH_Fis"/>
</dbReference>
<dbReference type="PROSITE" id="PS50045">
    <property type="entry name" value="SIGMA54_INTERACT_4"/>
    <property type="match status" value="1"/>
</dbReference>
<dbReference type="InterPro" id="IPR027417">
    <property type="entry name" value="P-loop_NTPase"/>
</dbReference>
<dbReference type="PROSITE" id="PS00675">
    <property type="entry name" value="SIGMA54_INTERACT_1"/>
    <property type="match status" value="1"/>
</dbReference>
<keyword evidence="4" id="KW-0804">Transcription</keyword>
<keyword evidence="2" id="KW-0067">ATP-binding</keyword>
<dbReference type="Gene3D" id="3.40.50.300">
    <property type="entry name" value="P-loop containing nucleotide triphosphate hydrolases"/>
    <property type="match status" value="1"/>
</dbReference>
<dbReference type="PRINTS" id="PR01590">
    <property type="entry name" value="HTHFIS"/>
</dbReference>
<accession>A0ABZ2YYN4</accession>
<dbReference type="CDD" id="cd00009">
    <property type="entry name" value="AAA"/>
    <property type="match status" value="1"/>
</dbReference>
<organism evidence="6 7">
    <name type="scientific">Chitinophaga caseinilytica</name>
    <dbReference type="NCBI Taxonomy" id="2267521"/>
    <lineage>
        <taxon>Bacteria</taxon>
        <taxon>Pseudomonadati</taxon>
        <taxon>Bacteroidota</taxon>
        <taxon>Chitinophagia</taxon>
        <taxon>Chitinophagales</taxon>
        <taxon>Chitinophagaceae</taxon>
        <taxon>Chitinophaga</taxon>
    </lineage>
</organism>
<name>A0ABZ2YYN4_9BACT</name>
<dbReference type="EMBL" id="CP150096">
    <property type="protein sequence ID" value="WZN44152.1"/>
    <property type="molecule type" value="Genomic_DNA"/>
</dbReference>
<evidence type="ECO:0000256" key="3">
    <source>
        <dbReference type="ARBA" id="ARBA00023015"/>
    </source>
</evidence>
<dbReference type="RefSeq" id="WP_341838944.1">
    <property type="nucleotide sequence ID" value="NZ_CP149792.1"/>
</dbReference>
<evidence type="ECO:0000256" key="1">
    <source>
        <dbReference type="ARBA" id="ARBA00022741"/>
    </source>
</evidence>
<dbReference type="PANTHER" id="PTHR32071">
    <property type="entry name" value="TRANSCRIPTIONAL REGULATORY PROTEIN"/>
    <property type="match status" value="1"/>
</dbReference>
<reference evidence="6 7" key="1">
    <citation type="submission" date="2024-03" db="EMBL/GenBank/DDBJ databases">
        <title>Chitinophaga caseinilytica sp. nov., a casein hydrolysing bacterium isolated from forest soil.</title>
        <authorList>
            <person name="Lee D.S."/>
            <person name="Han D.M."/>
            <person name="Baek J.H."/>
            <person name="Choi D.G."/>
            <person name="Jeon J.H."/>
            <person name="Jeon C.O."/>
        </authorList>
    </citation>
    <scope>NUCLEOTIDE SEQUENCE [LARGE SCALE GENOMIC DNA]</scope>
    <source>
        <strain evidence="6 7">KACC 19118</strain>
    </source>
</reference>
<dbReference type="InterPro" id="IPR025944">
    <property type="entry name" value="Sigma_54_int_dom_CS"/>
</dbReference>